<evidence type="ECO:0000256" key="2">
    <source>
        <dbReference type="ARBA" id="ARBA00023002"/>
    </source>
</evidence>
<dbReference type="OrthoDB" id="8629910at2"/>
<keyword evidence="1" id="KW-0521">NADP</keyword>
<dbReference type="RefSeq" id="WP_092124295.1">
    <property type="nucleotide sequence ID" value="NZ_FNTH01000001.1"/>
</dbReference>
<gene>
    <name evidence="4" type="ORF">SAMN05444164_7014</name>
</gene>
<dbReference type="Gene3D" id="3.40.50.720">
    <property type="entry name" value="NAD(P)-binding Rossmann-like Domain"/>
    <property type="match status" value="1"/>
</dbReference>
<dbReference type="InterPro" id="IPR011032">
    <property type="entry name" value="GroES-like_sf"/>
</dbReference>
<proteinExistence type="predicted"/>
<dbReference type="InterPro" id="IPR020843">
    <property type="entry name" value="ER"/>
</dbReference>
<accession>A0A1H5GBJ6</accession>
<evidence type="ECO:0000259" key="3">
    <source>
        <dbReference type="SMART" id="SM00829"/>
    </source>
</evidence>
<dbReference type="AlphaFoldDB" id="A0A1H5GBJ6"/>
<dbReference type="GO" id="GO:0016651">
    <property type="term" value="F:oxidoreductase activity, acting on NAD(P)H"/>
    <property type="evidence" value="ECO:0007669"/>
    <property type="project" value="TreeGrafter"/>
</dbReference>
<sequence length="380" mass="39556">MLDQTSLGLRSLVKQDGSLELSLAQATVSPPKNDEVIVRIEATPINPSDLGLLLAGGDVSSAKVSGKGSQTVVTAPIAPPAMRALAARIGKSMPVGLEGAGVVTSAGASPEAQALIGKTVSTFVGGMYGQLRKVRAADCLVLPAGIKSEEAASAFVNPLTALGMVETARREGHKGLVHTAAASNLGQMLNRLCQADGVPLVNIVRSEEQVQILKGLRAKHIVNSTDANFRNELISALKATGATLAFDAIGGGKLAGQILNAMEAVAAGASADTYNMYGSSVHKQVYLYGTLDPSPIELARGSGMAWGIGGWLLFHFLTKVGPEVEARLKARVASEIRTTFASRYSRTVSLLEALDPNVMAAYGRRATGEKFLINPSLAIE</sequence>
<dbReference type="PANTHER" id="PTHR48106">
    <property type="entry name" value="QUINONE OXIDOREDUCTASE PIG3-RELATED"/>
    <property type="match status" value="1"/>
</dbReference>
<dbReference type="PANTHER" id="PTHR48106:SF18">
    <property type="entry name" value="QUINONE OXIDOREDUCTASE PIG3"/>
    <property type="match status" value="1"/>
</dbReference>
<dbReference type="SMART" id="SM00829">
    <property type="entry name" value="PKS_ER"/>
    <property type="match status" value="1"/>
</dbReference>
<keyword evidence="2" id="KW-0560">Oxidoreductase</keyword>
<evidence type="ECO:0000313" key="4">
    <source>
        <dbReference type="EMBL" id="SEE12864.1"/>
    </source>
</evidence>
<evidence type="ECO:0000256" key="1">
    <source>
        <dbReference type="ARBA" id="ARBA00022857"/>
    </source>
</evidence>
<dbReference type="GO" id="GO:0070402">
    <property type="term" value="F:NADPH binding"/>
    <property type="evidence" value="ECO:0007669"/>
    <property type="project" value="TreeGrafter"/>
</dbReference>
<dbReference type="Proteomes" id="UP000198992">
    <property type="component" value="Unassembled WGS sequence"/>
</dbReference>
<dbReference type="SUPFAM" id="SSF51735">
    <property type="entry name" value="NAD(P)-binding Rossmann-fold domains"/>
    <property type="match status" value="1"/>
</dbReference>
<dbReference type="Gene3D" id="3.90.180.10">
    <property type="entry name" value="Medium-chain alcohol dehydrogenases, catalytic domain"/>
    <property type="match status" value="1"/>
</dbReference>
<organism evidence="4 5">
    <name type="scientific">Bradyrhizobium erythrophlei</name>
    <dbReference type="NCBI Taxonomy" id="1437360"/>
    <lineage>
        <taxon>Bacteria</taxon>
        <taxon>Pseudomonadati</taxon>
        <taxon>Pseudomonadota</taxon>
        <taxon>Alphaproteobacteria</taxon>
        <taxon>Hyphomicrobiales</taxon>
        <taxon>Nitrobacteraceae</taxon>
        <taxon>Bradyrhizobium</taxon>
    </lineage>
</organism>
<dbReference type="InterPro" id="IPR036291">
    <property type="entry name" value="NAD(P)-bd_dom_sf"/>
</dbReference>
<name>A0A1H5GBJ6_9BRAD</name>
<reference evidence="4 5" key="1">
    <citation type="submission" date="2016-10" db="EMBL/GenBank/DDBJ databases">
        <authorList>
            <person name="de Groot N.N."/>
        </authorList>
    </citation>
    <scope>NUCLEOTIDE SEQUENCE [LARGE SCALE GENOMIC DNA]</scope>
    <source>
        <strain evidence="4 5">MT12</strain>
    </source>
</reference>
<evidence type="ECO:0000313" key="5">
    <source>
        <dbReference type="Proteomes" id="UP000198992"/>
    </source>
</evidence>
<dbReference type="EMBL" id="FNTH01000001">
    <property type="protein sequence ID" value="SEE12864.1"/>
    <property type="molecule type" value="Genomic_DNA"/>
</dbReference>
<dbReference type="SUPFAM" id="SSF50129">
    <property type="entry name" value="GroES-like"/>
    <property type="match status" value="1"/>
</dbReference>
<feature type="domain" description="Enoyl reductase (ER)" evidence="3">
    <location>
        <begin position="17"/>
        <end position="304"/>
    </location>
</feature>
<protein>
    <recommendedName>
        <fullName evidence="3">Enoyl reductase (ER) domain-containing protein</fullName>
    </recommendedName>
</protein>
<dbReference type="CDD" id="cd08291">
    <property type="entry name" value="ETR_like_1"/>
    <property type="match status" value="1"/>
</dbReference>